<dbReference type="InterPro" id="IPR024079">
    <property type="entry name" value="MetalloPept_cat_dom_sf"/>
</dbReference>
<protein>
    <recommendedName>
        <fullName evidence="2">von Hippel-Lindau disease tumour suppressor beta domain-containing protein</fullName>
    </recommendedName>
</protein>
<accession>A0A382LUB0</accession>
<dbReference type="GO" id="GO:0008237">
    <property type="term" value="F:metallopeptidase activity"/>
    <property type="evidence" value="ECO:0007669"/>
    <property type="project" value="InterPro"/>
</dbReference>
<name>A0A382LUB0_9ZZZZ</name>
<gene>
    <name evidence="1" type="ORF">METZ01_LOCUS291781</name>
</gene>
<dbReference type="EMBL" id="UINC01088576">
    <property type="protein sequence ID" value="SVC38927.1"/>
    <property type="molecule type" value="Genomic_DNA"/>
</dbReference>
<dbReference type="SUPFAM" id="SSF55486">
    <property type="entry name" value="Metalloproteases ('zincins'), catalytic domain"/>
    <property type="match status" value="1"/>
</dbReference>
<evidence type="ECO:0008006" key="2">
    <source>
        <dbReference type="Google" id="ProtNLM"/>
    </source>
</evidence>
<evidence type="ECO:0000313" key="1">
    <source>
        <dbReference type="EMBL" id="SVC38927.1"/>
    </source>
</evidence>
<dbReference type="AlphaFoldDB" id="A0A382LUB0"/>
<feature type="non-terminal residue" evidence="1">
    <location>
        <position position="341"/>
    </location>
</feature>
<organism evidence="1">
    <name type="scientific">marine metagenome</name>
    <dbReference type="NCBI Taxonomy" id="408172"/>
    <lineage>
        <taxon>unclassified sequences</taxon>
        <taxon>metagenomes</taxon>
        <taxon>ecological metagenomes</taxon>
    </lineage>
</organism>
<sequence>MRFSLYFLFSGLLLAPWLMAATKVTEPSAKVRKALKLAPFYKKHVDVGGFSIVSSEKVSNYALLEAAYLINQMLEGREDLLKAMAKNKVRFTVMAHNEYTTQIPEHSDLQPRLYWNRRARGLGATPYRPAVSCGEENLLLYPNDPYSTENILIHEFAHAVHKMGLSETDPTFDERLEAAYDLAVKEGLWKGKYASRNHYEYFAEGVQSWFDTNRENDFEHNHVDTREELKVYDPRLSKLVKEVFGERPWRYKLPADRRPVPAHLKGYNAKKAPTFGWPTRSVAWYDRFKAGKETLAPDHALELELLSPESENWRSPRTPHETQIYISNASSRAIALEWIDF</sequence>
<dbReference type="Gene3D" id="3.40.390.10">
    <property type="entry name" value="Collagenase (Catalytic Domain)"/>
    <property type="match status" value="1"/>
</dbReference>
<reference evidence="1" key="1">
    <citation type="submission" date="2018-05" db="EMBL/GenBank/DDBJ databases">
        <authorList>
            <person name="Lanie J.A."/>
            <person name="Ng W.-L."/>
            <person name="Kazmierczak K.M."/>
            <person name="Andrzejewski T.M."/>
            <person name="Davidsen T.M."/>
            <person name="Wayne K.J."/>
            <person name="Tettelin H."/>
            <person name="Glass J.I."/>
            <person name="Rusch D."/>
            <person name="Podicherti R."/>
            <person name="Tsui H.-C.T."/>
            <person name="Winkler M.E."/>
        </authorList>
    </citation>
    <scope>NUCLEOTIDE SEQUENCE</scope>
</reference>
<proteinExistence type="predicted"/>